<accession>A0ABM4BRX8</accession>
<keyword evidence="4 5" id="KW-0472">Membrane</keyword>
<evidence type="ECO:0000256" key="2">
    <source>
        <dbReference type="ARBA" id="ARBA00022692"/>
    </source>
</evidence>
<protein>
    <submittedName>
        <fullName evidence="8">Solute carrier family 2, facilitated glucose transporter member 8-like</fullName>
    </submittedName>
</protein>
<feature type="transmembrane region" description="Helical" evidence="5">
    <location>
        <begin position="90"/>
        <end position="113"/>
    </location>
</feature>
<dbReference type="InterPro" id="IPR020846">
    <property type="entry name" value="MFS_dom"/>
</dbReference>
<keyword evidence="3 5" id="KW-1133">Transmembrane helix</keyword>
<feature type="transmembrane region" description="Helical" evidence="5">
    <location>
        <begin position="119"/>
        <end position="137"/>
    </location>
</feature>
<feature type="transmembrane region" description="Helical" evidence="5">
    <location>
        <begin position="30"/>
        <end position="50"/>
    </location>
</feature>
<dbReference type="GeneID" id="136079661"/>
<dbReference type="RefSeq" id="XP_065651888.1">
    <property type="nucleotide sequence ID" value="XM_065795816.1"/>
</dbReference>
<dbReference type="PROSITE" id="PS00217">
    <property type="entry name" value="SUGAR_TRANSPORT_2"/>
    <property type="match status" value="1"/>
</dbReference>
<gene>
    <name evidence="8" type="primary">LOC136079661</name>
</gene>
<sequence length="257" mass="28333">MACEVGEKIPLIASQNVFENVEQFKTLFKAVFFASVASASVGFSIGYTSYYNHEDGNIIDEIFFAILLAIGAVFGLVFGVIIIERFGRIAGIMIASIFYIPGWIIIGVCPYGVVIFGRFLTGVATGFCSLTVPIYIVEVSFCRVRGSLMVINQIGLTIGILLASILGYLDNKKIIAGAAVTNAVLMRILVQFIPESPRWLLTKKKRSEALKALLWLRGPLYDIEDECSYIENNLGCKQPLIKVGSYCKRKDKDCRAT</sequence>
<dbReference type="InterPro" id="IPR005828">
    <property type="entry name" value="MFS_sugar_transport-like"/>
</dbReference>
<evidence type="ECO:0000256" key="3">
    <source>
        <dbReference type="ARBA" id="ARBA00022989"/>
    </source>
</evidence>
<dbReference type="Proteomes" id="UP001652625">
    <property type="component" value="Chromosome 04"/>
</dbReference>
<evidence type="ECO:0000256" key="1">
    <source>
        <dbReference type="ARBA" id="ARBA00004141"/>
    </source>
</evidence>
<name>A0ABM4BRX8_HYDVU</name>
<organism evidence="7 8">
    <name type="scientific">Hydra vulgaris</name>
    <name type="common">Hydra</name>
    <name type="synonym">Hydra attenuata</name>
    <dbReference type="NCBI Taxonomy" id="6087"/>
    <lineage>
        <taxon>Eukaryota</taxon>
        <taxon>Metazoa</taxon>
        <taxon>Cnidaria</taxon>
        <taxon>Hydrozoa</taxon>
        <taxon>Hydroidolina</taxon>
        <taxon>Anthoathecata</taxon>
        <taxon>Aplanulata</taxon>
        <taxon>Hydridae</taxon>
        <taxon>Hydra</taxon>
    </lineage>
</organism>
<evidence type="ECO:0000256" key="5">
    <source>
        <dbReference type="SAM" id="Phobius"/>
    </source>
</evidence>
<evidence type="ECO:0000256" key="4">
    <source>
        <dbReference type="ARBA" id="ARBA00023136"/>
    </source>
</evidence>
<reference evidence="8" key="1">
    <citation type="submission" date="2025-08" db="UniProtKB">
        <authorList>
            <consortium name="RefSeq"/>
        </authorList>
    </citation>
    <scope>IDENTIFICATION</scope>
</reference>
<dbReference type="InterPro" id="IPR005829">
    <property type="entry name" value="Sugar_transporter_CS"/>
</dbReference>
<evidence type="ECO:0000313" key="8">
    <source>
        <dbReference type="RefSeq" id="XP_065651888.1"/>
    </source>
</evidence>
<feature type="domain" description="Major facilitator superfamily (MFS) profile" evidence="6">
    <location>
        <begin position="1"/>
        <end position="257"/>
    </location>
</feature>
<dbReference type="PANTHER" id="PTHR48021">
    <property type="match status" value="1"/>
</dbReference>
<dbReference type="Pfam" id="PF00083">
    <property type="entry name" value="Sugar_tr"/>
    <property type="match status" value="1"/>
</dbReference>
<feature type="transmembrane region" description="Helical" evidence="5">
    <location>
        <begin position="149"/>
        <end position="168"/>
    </location>
</feature>
<dbReference type="InterPro" id="IPR050549">
    <property type="entry name" value="MFS_Trehalose_Transporter"/>
</dbReference>
<dbReference type="Gene3D" id="1.20.1250.20">
    <property type="entry name" value="MFS general substrate transporter like domains"/>
    <property type="match status" value="1"/>
</dbReference>
<keyword evidence="2 5" id="KW-0812">Transmembrane</keyword>
<dbReference type="SUPFAM" id="SSF103473">
    <property type="entry name" value="MFS general substrate transporter"/>
    <property type="match status" value="1"/>
</dbReference>
<dbReference type="PROSITE" id="PS50850">
    <property type="entry name" value="MFS"/>
    <property type="match status" value="1"/>
</dbReference>
<keyword evidence="7" id="KW-1185">Reference proteome</keyword>
<evidence type="ECO:0000259" key="6">
    <source>
        <dbReference type="PROSITE" id="PS50850"/>
    </source>
</evidence>
<dbReference type="InterPro" id="IPR036259">
    <property type="entry name" value="MFS_trans_sf"/>
</dbReference>
<proteinExistence type="predicted"/>
<comment type="subcellular location">
    <subcellularLocation>
        <location evidence="1">Membrane</location>
        <topology evidence="1">Multi-pass membrane protein</topology>
    </subcellularLocation>
</comment>
<dbReference type="PANTHER" id="PTHR48021:SF1">
    <property type="entry name" value="GH07001P-RELATED"/>
    <property type="match status" value="1"/>
</dbReference>
<evidence type="ECO:0000313" key="7">
    <source>
        <dbReference type="Proteomes" id="UP001652625"/>
    </source>
</evidence>
<feature type="transmembrane region" description="Helical" evidence="5">
    <location>
        <begin position="62"/>
        <end position="83"/>
    </location>
</feature>